<dbReference type="PANTHER" id="PTHR32089:SF112">
    <property type="entry name" value="LYSOZYME-LIKE PROTEIN-RELATED"/>
    <property type="match status" value="1"/>
</dbReference>
<dbReference type="InterPro" id="IPR004089">
    <property type="entry name" value="MCPsignal_dom"/>
</dbReference>
<feature type="domain" description="Methyl-accepting transducer" evidence="4">
    <location>
        <begin position="81"/>
        <end position="238"/>
    </location>
</feature>
<dbReference type="Proteomes" id="UP001596002">
    <property type="component" value="Unassembled WGS sequence"/>
</dbReference>
<keyword evidence="1 2" id="KW-0807">Transducer</keyword>
<sequence length="238" mass="25975">MPGKNIDFKIPVGTTLEKLRGTVTEQAFTLGKRLQQERGPEVFGFAYVATSTPIFHNEEKIGVISAVVSNQKLYTLRTGAAELSAVVEEMAATTGEVSQATDDVASRLQDLSRESEVMTEDIRKISSILTFVQEIASQSHLLGLNAAIEAARAGEYGRGFSVVADKIRKMAEESKNSAKEIQDQLMQLQAGIERINESVQQIAAFTEEHSASIQELHKAFDHIAQTADKLMDSSSITT</sequence>
<evidence type="ECO:0000313" key="5">
    <source>
        <dbReference type="EMBL" id="MFC4767943.1"/>
    </source>
</evidence>
<keyword evidence="6" id="KW-1185">Reference proteome</keyword>
<reference evidence="6" key="1">
    <citation type="journal article" date="2019" name="Int. J. Syst. Evol. Microbiol.">
        <title>The Global Catalogue of Microorganisms (GCM) 10K type strain sequencing project: providing services to taxonomists for standard genome sequencing and annotation.</title>
        <authorList>
            <consortium name="The Broad Institute Genomics Platform"/>
            <consortium name="The Broad Institute Genome Sequencing Center for Infectious Disease"/>
            <person name="Wu L."/>
            <person name="Ma J."/>
        </authorList>
    </citation>
    <scope>NUCLEOTIDE SEQUENCE [LARGE SCALE GENOMIC DNA]</scope>
    <source>
        <strain evidence="6">WYCCWR 12678</strain>
    </source>
</reference>
<evidence type="ECO:0000313" key="6">
    <source>
        <dbReference type="Proteomes" id="UP001596002"/>
    </source>
</evidence>
<evidence type="ECO:0000259" key="4">
    <source>
        <dbReference type="PROSITE" id="PS50111"/>
    </source>
</evidence>
<dbReference type="EMBL" id="JBHSHC010000093">
    <property type="protein sequence ID" value="MFC4767943.1"/>
    <property type="molecule type" value="Genomic_DNA"/>
</dbReference>
<dbReference type="Gene3D" id="1.10.287.950">
    <property type="entry name" value="Methyl-accepting chemotaxis protein"/>
    <property type="match status" value="1"/>
</dbReference>
<dbReference type="Pfam" id="PF00015">
    <property type="entry name" value="MCPsignal"/>
    <property type="match status" value="1"/>
</dbReference>
<dbReference type="PROSITE" id="PS50111">
    <property type="entry name" value="CHEMOTAXIS_TRANSDUC_2"/>
    <property type="match status" value="1"/>
</dbReference>
<dbReference type="PANTHER" id="PTHR32089">
    <property type="entry name" value="METHYL-ACCEPTING CHEMOTAXIS PROTEIN MCPB"/>
    <property type="match status" value="1"/>
</dbReference>
<dbReference type="SUPFAM" id="SSF58104">
    <property type="entry name" value="Methyl-accepting chemotaxis protein (MCP) signaling domain"/>
    <property type="match status" value="1"/>
</dbReference>
<protein>
    <submittedName>
        <fullName evidence="5">Methyl-accepting chemotaxis protein</fullName>
    </submittedName>
</protein>
<accession>A0ABV9Q1W0</accession>
<name>A0ABV9Q1W0_9BACL</name>
<proteinExistence type="predicted"/>
<dbReference type="SMART" id="SM00283">
    <property type="entry name" value="MA"/>
    <property type="match status" value="1"/>
</dbReference>
<evidence type="ECO:0000256" key="1">
    <source>
        <dbReference type="ARBA" id="ARBA00023224"/>
    </source>
</evidence>
<comment type="caution">
    <text evidence="5">The sequence shown here is derived from an EMBL/GenBank/DDBJ whole genome shotgun (WGS) entry which is preliminary data.</text>
</comment>
<evidence type="ECO:0000256" key="3">
    <source>
        <dbReference type="SAM" id="Coils"/>
    </source>
</evidence>
<dbReference type="RefSeq" id="WP_380025863.1">
    <property type="nucleotide sequence ID" value="NZ_JBHSHC010000093.1"/>
</dbReference>
<gene>
    <name evidence="5" type="ORF">ACFO8Q_11320</name>
</gene>
<organism evidence="5 6">
    <name type="scientific">Effusibacillus consociatus</name>
    <dbReference type="NCBI Taxonomy" id="1117041"/>
    <lineage>
        <taxon>Bacteria</taxon>
        <taxon>Bacillati</taxon>
        <taxon>Bacillota</taxon>
        <taxon>Bacilli</taxon>
        <taxon>Bacillales</taxon>
        <taxon>Alicyclobacillaceae</taxon>
        <taxon>Effusibacillus</taxon>
    </lineage>
</organism>
<feature type="coiled-coil region" evidence="3">
    <location>
        <begin position="164"/>
        <end position="198"/>
    </location>
</feature>
<keyword evidence="3" id="KW-0175">Coiled coil</keyword>
<evidence type="ECO:0000256" key="2">
    <source>
        <dbReference type="PROSITE-ProRule" id="PRU00284"/>
    </source>
</evidence>